<dbReference type="InterPro" id="IPR058922">
    <property type="entry name" value="WHD_DRP"/>
</dbReference>
<dbReference type="PaxDb" id="4097-A0A1S4BQQ2"/>
<keyword evidence="5" id="KW-0611">Plant defense</keyword>
<evidence type="ECO:0000256" key="3">
    <source>
        <dbReference type="ARBA" id="ARBA00022737"/>
    </source>
</evidence>
<evidence type="ECO:0000256" key="7">
    <source>
        <dbReference type="SAM" id="MobiDB-lite"/>
    </source>
</evidence>
<dbReference type="Pfam" id="PF23559">
    <property type="entry name" value="WHD_DRP"/>
    <property type="match status" value="1"/>
</dbReference>
<dbReference type="SUPFAM" id="SSF52540">
    <property type="entry name" value="P-loop containing nucleoside triphosphate hydrolases"/>
    <property type="match status" value="1"/>
</dbReference>
<dbReference type="AlphaFoldDB" id="A0A1S4BQQ2"/>
<gene>
    <name evidence="10" type="primary">LOC107810884</name>
</gene>
<evidence type="ECO:0000259" key="9">
    <source>
        <dbReference type="Pfam" id="PF23559"/>
    </source>
</evidence>
<organism evidence="10">
    <name type="scientific">Nicotiana tabacum</name>
    <name type="common">Common tobacco</name>
    <dbReference type="NCBI Taxonomy" id="4097"/>
    <lineage>
        <taxon>Eukaryota</taxon>
        <taxon>Viridiplantae</taxon>
        <taxon>Streptophyta</taxon>
        <taxon>Embryophyta</taxon>
        <taxon>Tracheophyta</taxon>
        <taxon>Spermatophyta</taxon>
        <taxon>Magnoliopsida</taxon>
        <taxon>eudicotyledons</taxon>
        <taxon>Gunneridae</taxon>
        <taxon>Pentapetalae</taxon>
        <taxon>asterids</taxon>
        <taxon>lamiids</taxon>
        <taxon>Solanales</taxon>
        <taxon>Solanaceae</taxon>
        <taxon>Nicotianoideae</taxon>
        <taxon>Nicotianeae</taxon>
        <taxon>Nicotiana</taxon>
    </lineage>
</organism>
<evidence type="ECO:0000256" key="2">
    <source>
        <dbReference type="ARBA" id="ARBA00022614"/>
    </source>
</evidence>
<keyword evidence="4" id="KW-0547">Nucleotide-binding</keyword>
<keyword evidence="2" id="KW-0433">Leucine-rich repeat</keyword>
<dbReference type="Gene3D" id="3.40.50.300">
    <property type="entry name" value="P-loop containing nucleotide triphosphate hydrolases"/>
    <property type="match status" value="1"/>
</dbReference>
<keyword evidence="6" id="KW-0067">ATP-binding</keyword>
<dbReference type="RefSeq" id="XP_016491196.1">
    <property type="nucleotide sequence ID" value="XM_016635710.1"/>
</dbReference>
<feature type="domain" description="Disease resistance protein winged helix" evidence="9">
    <location>
        <begin position="431"/>
        <end position="501"/>
    </location>
</feature>
<name>A0A1S4BQQ2_TOBAC</name>
<proteinExistence type="inferred from homology"/>
<reference evidence="10" key="1">
    <citation type="submission" date="2025-08" db="UniProtKB">
        <authorList>
            <consortium name="RefSeq"/>
        </authorList>
    </citation>
    <scope>IDENTIFICATION</scope>
</reference>
<dbReference type="Gene3D" id="3.80.10.10">
    <property type="entry name" value="Ribonuclease Inhibitor"/>
    <property type="match status" value="2"/>
</dbReference>
<dbReference type="Gene3D" id="1.20.5.4130">
    <property type="match status" value="1"/>
</dbReference>
<dbReference type="InterPro" id="IPR044974">
    <property type="entry name" value="Disease_R_plants"/>
</dbReference>
<evidence type="ECO:0000256" key="4">
    <source>
        <dbReference type="ARBA" id="ARBA00022741"/>
    </source>
</evidence>
<dbReference type="PANTHER" id="PTHR23155">
    <property type="entry name" value="DISEASE RESISTANCE PROTEIN RP"/>
    <property type="match status" value="1"/>
</dbReference>
<comment type="similarity">
    <text evidence="1">Belongs to the disease resistance NB-LRR family.</text>
</comment>
<dbReference type="InterPro" id="IPR002182">
    <property type="entry name" value="NB-ARC"/>
</dbReference>
<feature type="region of interest" description="Disordered" evidence="7">
    <location>
        <begin position="138"/>
        <end position="165"/>
    </location>
</feature>
<protein>
    <submittedName>
        <fullName evidence="10">Late blight resistance protein homolog R1B-14</fullName>
    </submittedName>
</protein>
<dbReference type="GO" id="GO:0051607">
    <property type="term" value="P:defense response to virus"/>
    <property type="evidence" value="ECO:0007669"/>
    <property type="project" value="UniProtKB-ARBA"/>
</dbReference>
<evidence type="ECO:0000313" key="10">
    <source>
        <dbReference type="RefSeq" id="XP_016491196.1"/>
    </source>
</evidence>
<dbReference type="OrthoDB" id="646178at2759"/>
<dbReference type="FunFam" id="3.40.50.300:FF:001091">
    <property type="entry name" value="Probable disease resistance protein At1g61300"/>
    <property type="match status" value="1"/>
</dbReference>
<evidence type="ECO:0000259" key="8">
    <source>
        <dbReference type="Pfam" id="PF00931"/>
    </source>
</evidence>
<dbReference type="GO" id="GO:0043531">
    <property type="term" value="F:ADP binding"/>
    <property type="evidence" value="ECO:0007669"/>
    <property type="project" value="InterPro"/>
</dbReference>
<dbReference type="FunFam" id="1.10.10.10:FF:000322">
    <property type="entry name" value="Probable disease resistance protein At1g63360"/>
    <property type="match status" value="1"/>
</dbReference>
<dbReference type="PANTHER" id="PTHR23155:SF1193">
    <property type="entry name" value="DISEASE RESISTANCE PROTEIN RPP13-RELATED"/>
    <property type="match status" value="1"/>
</dbReference>
<dbReference type="InterPro" id="IPR032675">
    <property type="entry name" value="LRR_dom_sf"/>
</dbReference>
<dbReference type="PRINTS" id="PR00364">
    <property type="entry name" value="DISEASERSIST"/>
</dbReference>
<keyword evidence="3" id="KW-0677">Repeat</keyword>
<dbReference type="KEGG" id="nta:107810884"/>
<evidence type="ECO:0000256" key="1">
    <source>
        <dbReference type="ARBA" id="ARBA00008894"/>
    </source>
</evidence>
<sequence length="890" mass="101398">MDQAVVDALLPMVTKAVNFLVETLVNVVRQNKELIKGAEGDFHSLLDEAQGLNASLAADYADLNKNSNPTKWNELSLKILRTAYKAEDSIDKFLAQAKIDQDNTLKKLFPVDKVVDRWTKLPEINKILTELREIRQESQQAIQESPQTGLQPENSSTAQQTQGSALEDHEVIGFDESAEKVRKRLVEGSEDLEVASIVGMPGLGKTTLARKVYHDPVISFEFFKRVWVYVGPSYVEKDIFLNIHKGLELSSEGVQDKNGEQLAKEIHDFVIKGGRYLIVLDDVWEAKAVDFVKTAFPDKKGRHRILMTTREKQVATPVSAYLHDLKFLEDPESFELLEKRVFGKRKKFPIQLVGHGEKILESCSGVPLAIVVIAGVLSSCSEEIEWQLVEENVGQYLVKKEDPKSCLKFVEMSYNHLPQDKRASFLYIGAFPRGFDIPAWKLIRLWIAEGLIKSSLRGSEIEVIAEYYLNDIANRNLVIVMQKRSNGQVKTFRVHDMVHEFCNVEAKRVCLFQQLYPTTPNLTTPSIRDPVTSRRLCIKSSIPHNFIPEHRDAEHVRSFLCFSPKGIDVSNVEIQLLPKAFPLIRVCDIQSFIFKFVPEFYILFHMRYLAVSGEFQSLSPLFGNFWNLQTLMLHTNQSTLEIKEGIWKMLQLRHLHTNKPVKLPLPSNPISKSSCLQTLSKIAPESCTRNVLAKVCNLKKLGIEGKLEALLGFESFEELKCLERLKMLNDIMSPKIQLPQLFFTYLRTLKKLTLSSTKIDWSEAKELGKLESLEVLKLKDNACMGKSWKPEAGSFRLLQVLWIHLTDLKTWDTSNCRFGRLRHLVLISCYNLEAVPHELANSPYLTEIRLHNTQNAENSAKEIKRKKLEMQAPGNIEFNLVIFPPQADAS</sequence>
<dbReference type="Gene3D" id="1.10.10.10">
    <property type="entry name" value="Winged helix-like DNA-binding domain superfamily/Winged helix DNA-binding domain"/>
    <property type="match status" value="1"/>
</dbReference>
<evidence type="ECO:0000256" key="5">
    <source>
        <dbReference type="ARBA" id="ARBA00022821"/>
    </source>
</evidence>
<dbReference type="InterPro" id="IPR027417">
    <property type="entry name" value="P-loop_NTPase"/>
</dbReference>
<dbReference type="InterPro" id="IPR042197">
    <property type="entry name" value="Apaf_helical"/>
</dbReference>
<dbReference type="GeneID" id="107810884"/>
<evidence type="ECO:0000256" key="6">
    <source>
        <dbReference type="ARBA" id="ARBA00022840"/>
    </source>
</evidence>
<accession>A0A1S4BQQ2</accession>
<feature type="domain" description="NB-ARC" evidence="8">
    <location>
        <begin position="175"/>
        <end position="345"/>
    </location>
</feature>
<dbReference type="GO" id="GO:0005524">
    <property type="term" value="F:ATP binding"/>
    <property type="evidence" value="ECO:0007669"/>
    <property type="project" value="UniProtKB-KW"/>
</dbReference>
<dbReference type="Pfam" id="PF00931">
    <property type="entry name" value="NB-ARC"/>
    <property type="match status" value="1"/>
</dbReference>
<dbReference type="SUPFAM" id="SSF52058">
    <property type="entry name" value="L domain-like"/>
    <property type="match status" value="1"/>
</dbReference>
<dbReference type="Gene3D" id="1.10.8.430">
    <property type="entry name" value="Helical domain of apoptotic protease-activating factors"/>
    <property type="match status" value="1"/>
</dbReference>
<dbReference type="InterPro" id="IPR036388">
    <property type="entry name" value="WH-like_DNA-bd_sf"/>
</dbReference>
<feature type="compositionally biased region" description="Polar residues" evidence="7">
    <location>
        <begin position="138"/>
        <end position="164"/>
    </location>
</feature>